<dbReference type="Gene3D" id="3.40.190.10">
    <property type="entry name" value="Periplasmic binding protein-like II"/>
    <property type="match status" value="1"/>
</dbReference>
<accession>A0A3E0WFM8</accession>
<comment type="caution">
    <text evidence="2">The sequence shown here is derived from an EMBL/GenBank/DDBJ whole genome shotgun (WGS) entry which is preliminary data.</text>
</comment>
<dbReference type="Proteomes" id="UP000256488">
    <property type="component" value="Unassembled WGS sequence"/>
</dbReference>
<keyword evidence="1" id="KW-0732">Signal</keyword>
<name>A0A3E0WFM8_9BACI</name>
<gene>
    <name evidence="2" type="ORF">CAI16_20165</name>
</gene>
<proteinExistence type="predicted"/>
<evidence type="ECO:0008006" key="4">
    <source>
        <dbReference type="Google" id="ProtNLM"/>
    </source>
</evidence>
<evidence type="ECO:0000313" key="2">
    <source>
        <dbReference type="EMBL" id="RFA31742.1"/>
    </source>
</evidence>
<feature type="chain" id="PRO_5038338294" description="Solute-binding protein family 5 domain-containing protein" evidence="1">
    <location>
        <begin position="26"/>
        <end position="92"/>
    </location>
</feature>
<evidence type="ECO:0000256" key="1">
    <source>
        <dbReference type="SAM" id="SignalP"/>
    </source>
</evidence>
<organism evidence="2 3">
    <name type="scientific">Virgibacillus dokdonensis</name>
    <dbReference type="NCBI Taxonomy" id="302167"/>
    <lineage>
        <taxon>Bacteria</taxon>
        <taxon>Bacillati</taxon>
        <taxon>Bacillota</taxon>
        <taxon>Bacilli</taxon>
        <taxon>Bacillales</taxon>
        <taxon>Bacillaceae</taxon>
        <taxon>Virgibacillus</taxon>
    </lineage>
</organism>
<reference evidence="2 3" key="1">
    <citation type="submission" date="2017-05" db="EMBL/GenBank/DDBJ databases">
        <title>Virgibacillus sp. AK90 isolated from a saltern of Kakinada, India.</title>
        <authorList>
            <person name="Gupta V."/>
            <person name="Sidhu C."/>
            <person name="Korpole S."/>
            <person name="Pinnaka A.K."/>
        </authorList>
    </citation>
    <scope>NUCLEOTIDE SEQUENCE [LARGE SCALE GENOMIC DNA]</scope>
    <source>
        <strain evidence="2 3">AK90</strain>
    </source>
</reference>
<dbReference type="SUPFAM" id="SSF53850">
    <property type="entry name" value="Periplasmic binding protein-like II"/>
    <property type="match status" value="1"/>
</dbReference>
<feature type="signal peptide" evidence="1">
    <location>
        <begin position="1"/>
        <end position="25"/>
    </location>
</feature>
<dbReference type="PROSITE" id="PS51257">
    <property type="entry name" value="PROKAR_LIPOPROTEIN"/>
    <property type="match status" value="1"/>
</dbReference>
<evidence type="ECO:0000313" key="3">
    <source>
        <dbReference type="Proteomes" id="UP000256488"/>
    </source>
</evidence>
<dbReference type="RefSeq" id="WP_116279818.1">
    <property type="nucleotide sequence ID" value="NZ_NFZX01000116.1"/>
</dbReference>
<protein>
    <recommendedName>
        <fullName evidence="4">Solute-binding protein family 5 domain-containing protein</fullName>
    </recommendedName>
</protein>
<dbReference type="AlphaFoldDB" id="A0A3E0WFM8"/>
<sequence>MSKKTIISILSVLIFIILTGCNEGSQDPTTEQNNTIQVAVTSDSGANKLDATSYEESMQLYTAVYDPLVKYGENGKIKPGLAESWGISKDGK</sequence>
<dbReference type="EMBL" id="NFZX01000116">
    <property type="protein sequence ID" value="RFA31742.1"/>
    <property type="molecule type" value="Genomic_DNA"/>
</dbReference>